<sequence>MGYEQLVRFAGILGLQKPLHHKSFIAISRNVRDVAMDAISANLARSRELTMSEVGRDDIAIMYDDGPGSWCEHRRSEALGKPAPAHTPLLTKAQGMAILPIYKRLTN</sequence>
<dbReference type="EMBL" id="JABSTV010001253">
    <property type="protein sequence ID" value="KAH7943935.1"/>
    <property type="molecule type" value="Genomic_DNA"/>
</dbReference>
<evidence type="ECO:0000313" key="1">
    <source>
        <dbReference type="EMBL" id="KAH7943935.1"/>
    </source>
</evidence>
<evidence type="ECO:0000313" key="2">
    <source>
        <dbReference type="Proteomes" id="UP000821837"/>
    </source>
</evidence>
<proteinExistence type="predicted"/>
<comment type="caution">
    <text evidence="1">The sequence shown here is derived from an EMBL/GenBank/DDBJ whole genome shotgun (WGS) entry which is preliminary data.</text>
</comment>
<organism evidence="1 2">
    <name type="scientific">Rhipicephalus sanguineus</name>
    <name type="common">Brown dog tick</name>
    <name type="synonym">Ixodes sanguineus</name>
    <dbReference type="NCBI Taxonomy" id="34632"/>
    <lineage>
        <taxon>Eukaryota</taxon>
        <taxon>Metazoa</taxon>
        <taxon>Ecdysozoa</taxon>
        <taxon>Arthropoda</taxon>
        <taxon>Chelicerata</taxon>
        <taxon>Arachnida</taxon>
        <taxon>Acari</taxon>
        <taxon>Parasitiformes</taxon>
        <taxon>Ixodida</taxon>
        <taxon>Ixodoidea</taxon>
        <taxon>Ixodidae</taxon>
        <taxon>Rhipicephalinae</taxon>
        <taxon>Rhipicephalus</taxon>
        <taxon>Rhipicephalus</taxon>
    </lineage>
</organism>
<protein>
    <submittedName>
        <fullName evidence="1">Uncharacterized protein</fullName>
    </submittedName>
</protein>
<dbReference type="Proteomes" id="UP000821837">
    <property type="component" value="Unassembled WGS sequence"/>
</dbReference>
<name>A0A9D4PIX8_RHISA</name>
<reference evidence="1" key="2">
    <citation type="submission" date="2021-09" db="EMBL/GenBank/DDBJ databases">
        <authorList>
            <person name="Jia N."/>
            <person name="Wang J."/>
            <person name="Shi W."/>
            <person name="Du L."/>
            <person name="Sun Y."/>
            <person name="Zhan W."/>
            <person name="Jiang J."/>
            <person name="Wang Q."/>
            <person name="Zhang B."/>
            <person name="Ji P."/>
            <person name="Sakyi L.B."/>
            <person name="Cui X."/>
            <person name="Yuan T."/>
            <person name="Jiang B."/>
            <person name="Yang W."/>
            <person name="Lam T.T.-Y."/>
            <person name="Chang Q."/>
            <person name="Ding S."/>
            <person name="Wang X."/>
            <person name="Zhu J."/>
            <person name="Ruan X."/>
            <person name="Zhao L."/>
            <person name="Wei J."/>
            <person name="Que T."/>
            <person name="Du C."/>
            <person name="Cheng J."/>
            <person name="Dai P."/>
            <person name="Han X."/>
            <person name="Huang E."/>
            <person name="Gao Y."/>
            <person name="Liu J."/>
            <person name="Shao H."/>
            <person name="Ye R."/>
            <person name="Li L."/>
            <person name="Wei W."/>
            <person name="Wang X."/>
            <person name="Wang C."/>
            <person name="Huo Q."/>
            <person name="Li W."/>
            <person name="Guo W."/>
            <person name="Chen H."/>
            <person name="Chen S."/>
            <person name="Zhou L."/>
            <person name="Zhou L."/>
            <person name="Ni X."/>
            <person name="Tian J."/>
            <person name="Zhou Y."/>
            <person name="Sheng Y."/>
            <person name="Liu T."/>
            <person name="Pan Y."/>
            <person name="Xia L."/>
            <person name="Li J."/>
            <person name="Zhao F."/>
            <person name="Cao W."/>
        </authorList>
    </citation>
    <scope>NUCLEOTIDE SEQUENCE</scope>
    <source>
        <strain evidence="1">Rsan-2018</strain>
        <tissue evidence="1">Larvae</tissue>
    </source>
</reference>
<reference evidence="1" key="1">
    <citation type="journal article" date="2020" name="Cell">
        <title>Large-Scale Comparative Analyses of Tick Genomes Elucidate Their Genetic Diversity and Vector Capacities.</title>
        <authorList>
            <consortium name="Tick Genome and Microbiome Consortium (TIGMIC)"/>
            <person name="Jia N."/>
            <person name="Wang J."/>
            <person name="Shi W."/>
            <person name="Du L."/>
            <person name="Sun Y."/>
            <person name="Zhan W."/>
            <person name="Jiang J.F."/>
            <person name="Wang Q."/>
            <person name="Zhang B."/>
            <person name="Ji P."/>
            <person name="Bell-Sakyi L."/>
            <person name="Cui X.M."/>
            <person name="Yuan T.T."/>
            <person name="Jiang B.G."/>
            <person name="Yang W.F."/>
            <person name="Lam T.T."/>
            <person name="Chang Q.C."/>
            <person name="Ding S.J."/>
            <person name="Wang X.J."/>
            <person name="Zhu J.G."/>
            <person name="Ruan X.D."/>
            <person name="Zhao L."/>
            <person name="Wei J.T."/>
            <person name="Ye R.Z."/>
            <person name="Que T.C."/>
            <person name="Du C.H."/>
            <person name="Zhou Y.H."/>
            <person name="Cheng J.X."/>
            <person name="Dai P.F."/>
            <person name="Guo W.B."/>
            <person name="Han X.H."/>
            <person name="Huang E.J."/>
            <person name="Li L.F."/>
            <person name="Wei W."/>
            <person name="Gao Y.C."/>
            <person name="Liu J.Z."/>
            <person name="Shao H.Z."/>
            <person name="Wang X."/>
            <person name="Wang C.C."/>
            <person name="Yang T.C."/>
            <person name="Huo Q.B."/>
            <person name="Li W."/>
            <person name="Chen H.Y."/>
            <person name="Chen S.E."/>
            <person name="Zhou L.G."/>
            <person name="Ni X.B."/>
            <person name="Tian J.H."/>
            <person name="Sheng Y."/>
            <person name="Liu T."/>
            <person name="Pan Y.S."/>
            <person name="Xia L.Y."/>
            <person name="Li J."/>
            <person name="Zhao F."/>
            <person name="Cao W.C."/>
        </authorList>
    </citation>
    <scope>NUCLEOTIDE SEQUENCE</scope>
    <source>
        <strain evidence="1">Rsan-2018</strain>
    </source>
</reference>
<gene>
    <name evidence="1" type="ORF">HPB52_013450</name>
</gene>
<keyword evidence="2" id="KW-1185">Reference proteome</keyword>
<accession>A0A9D4PIX8</accession>
<dbReference type="AlphaFoldDB" id="A0A9D4PIX8"/>